<evidence type="ECO:0000256" key="1">
    <source>
        <dbReference type="SAM" id="MobiDB-lite"/>
    </source>
</evidence>
<dbReference type="InParanoid" id="A0A2P5I476"/>
<dbReference type="Proteomes" id="UP000094444">
    <property type="component" value="Unassembled WGS sequence"/>
</dbReference>
<evidence type="ECO:0000313" key="2">
    <source>
        <dbReference type="EMBL" id="POS77274.1"/>
    </source>
</evidence>
<dbReference type="EMBL" id="MAVT02000284">
    <property type="protein sequence ID" value="POS77274.1"/>
    <property type="molecule type" value="Genomic_DNA"/>
</dbReference>
<dbReference type="OrthoDB" id="5429780at2759"/>
<protein>
    <submittedName>
        <fullName evidence="2">Uncharacterized protein</fullName>
    </submittedName>
</protein>
<name>A0A2P5I476_DIAHE</name>
<accession>A0A2P5I476</accession>
<dbReference type="AlphaFoldDB" id="A0A2P5I476"/>
<organism evidence="2 3">
    <name type="scientific">Diaporthe helianthi</name>
    <dbReference type="NCBI Taxonomy" id="158607"/>
    <lineage>
        <taxon>Eukaryota</taxon>
        <taxon>Fungi</taxon>
        <taxon>Dikarya</taxon>
        <taxon>Ascomycota</taxon>
        <taxon>Pezizomycotina</taxon>
        <taxon>Sordariomycetes</taxon>
        <taxon>Sordariomycetidae</taxon>
        <taxon>Diaporthales</taxon>
        <taxon>Diaporthaceae</taxon>
        <taxon>Diaporthe</taxon>
    </lineage>
</organism>
<sequence>MASTEKRAADSSVSPPAKRGSSWRQISIYSSSSSDDSIIIDVPETLDSLETLIFCGFDEEQASTFIVPEWKRQNELFPERDRTLMDEAMHYMRSKILGDQDWHSSLKTLGLSTDLVNRIMNPEFDDIRAGGTPFFWATDSVKEAYFYLCHLAKKTEKVLKADPDRINSPAPNATPKKATKVSANLGRERIDVLWEAARRPGNIEGRTTFYKGGSKWRLENAFGGEHGIDITALLSSPPTDFHPSAAYLYTTKQKEVALRYCRYQAERVPSVEPGLLALALPTSTLPEPLQVFGDDWFDLIWSSRCNRALLQNFGRLPEHLEPYERADILVGEICGTSSDKIERLDNKRELTRITIHVGNRDVRASQYVFTSRKAFDYLITELRAAPEFLWQEPVPSSLSTPKSKGM</sequence>
<reference evidence="2" key="1">
    <citation type="submission" date="2017-09" db="EMBL/GenBank/DDBJ databases">
        <title>Polyketide synthases of a Diaporthe helianthi virulent isolate.</title>
        <authorList>
            <person name="Baroncelli R."/>
        </authorList>
    </citation>
    <scope>NUCLEOTIDE SEQUENCE [LARGE SCALE GENOMIC DNA]</scope>
    <source>
        <strain evidence="2">7/96</strain>
    </source>
</reference>
<feature type="region of interest" description="Disordered" evidence="1">
    <location>
        <begin position="1"/>
        <end position="22"/>
    </location>
</feature>
<dbReference type="STRING" id="158607.A0A2P5I476"/>
<gene>
    <name evidence="2" type="ORF">DHEL01_v204325</name>
</gene>
<keyword evidence="3" id="KW-1185">Reference proteome</keyword>
<comment type="caution">
    <text evidence="2">The sequence shown here is derived from an EMBL/GenBank/DDBJ whole genome shotgun (WGS) entry which is preliminary data.</text>
</comment>
<evidence type="ECO:0000313" key="3">
    <source>
        <dbReference type="Proteomes" id="UP000094444"/>
    </source>
</evidence>
<proteinExistence type="predicted"/>